<dbReference type="Pfam" id="PF13401">
    <property type="entry name" value="AAA_22"/>
    <property type="match status" value="1"/>
</dbReference>
<organism evidence="2 3">
    <name type="scientific">Gallibacterium genomosp. 1</name>
    <dbReference type="NCBI Taxonomy" id="155515"/>
    <lineage>
        <taxon>Bacteria</taxon>
        <taxon>Pseudomonadati</taxon>
        <taxon>Pseudomonadota</taxon>
        <taxon>Gammaproteobacteria</taxon>
        <taxon>Pasteurellales</taxon>
        <taxon>Pasteurellaceae</taxon>
        <taxon>Gallibacterium</taxon>
    </lineage>
</organism>
<dbReference type="EMBL" id="JPXX01000029">
    <property type="protein sequence ID" value="KGQ36466.1"/>
    <property type="molecule type" value="Genomic_DNA"/>
</dbReference>
<dbReference type="InterPro" id="IPR001387">
    <property type="entry name" value="Cro/C1-type_HTH"/>
</dbReference>
<dbReference type="Gene3D" id="1.10.260.40">
    <property type="entry name" value="lambda repressor-like DNA-binding domains"/>
    <property type="match status" value="1"/>
</dbReference>
<evidence type="ECO:0000313" key="3">
    <source>
        <dbReference type="Proteomes" id="UP000030539"/>
    </source>
</evidence>
<feature type="domain" description="ORC1/DEAH AAA+ ATPase" evidence="1">
    <location>
        <begin position="91"/>
        <end position="198"/>
    </location>
</feature>
<dbReference type="AlphaFoldDB" id="A0A0A2XVM1"/>
<dbReference type="Gene3D" id="3.40.50.300">
    <property type="entry name" value="P-loop containing nucleotide triphosphate hydrolases"/>
    <property type="match status" value="1"/>
</dbReference>
<dbReference type="InterPro" id="IPR027417">
    <property type="entry name" value="P-loop_NTPase"/>
</dbReference>
<reference evidence="2 3" key="1">
    <citation type="submission" date="2014-08" db="EMBL/GenBank/DDBJ databases">
        <title>Chaperone-usher fimbriae in a diverse selection of Gallibacterium genomes.</title>
        <authorList>
            <person name="Kudirkiene E."/>
            <person name="Bager R.J."/>
            <person name="Johnson T.J."/>
            <person name="Bojesen A.M."/>
        </authorList>
    </citation>
    <scope>NUCLEOTIDE SEQUENCE [LARGE SCALE GENOMIC DNA]</scope>
    <source>
        <strain evidence="2 3">CCM5974</strain>
    </source>
</reference>
<gene>
    <name evidence="2" type="ORF">JP36_10050</name>
</gene>
<comment type="caution">
    <text evidence="2">The sequence shown here is derived from an EMBL/GenBank/DDBJ whole genome shotgun (WGS) entry which is preliminary data.</text>
</comment>
<name>A0A0A2XVM1_9PAST</name>
<dbReference type="CDD" id="cd00093">
    <property type="entry name" value="HTH_XRE"/>
    <property type="match status" value="1"/>
</dbReference>
<accession>A0A0A2XVM1</accession>
<dbReference type="PANTHER" id="PTHR35894">
    <property type="entry name" value="GENERAL SECRETION PATHWAY PROTEIN A-RELATED"/>
    <property type="match status" value="1"/>
</dbReference>
<dbReference type="InterPro" id="IPR049945">
    <property type="entry name" value="AAA_22"/>
</dbReference>
<dbReference type="InterPro" id="IPR010982">
    <property type="entry name" value="Lambda_DNA-bd_dom_sf"/>
</dbReference>
<dbReference type="RefSeq" id="WP_039174264.1">
    <property type="nucleotide sequence ID" value="NZ_JPXX01000029.1"/>
</dbReference>
<dbReference type="PANTHER" id="PTHR35894:SF5">
    <property type="entry name" value="MU-LIKE PROPHAGE FLUMU DNA TRANSPOSITION PROTEIN B"/>
    <property type="match status" value="1"/>
</dbReference>
<sequence length="291" mass="32556">MKEQLLHYMEQTGATQTQVAKALGKSVAVINQYLKGTYQGRTDEVDDAVKRLLERHKDKVIERKFNSKFVMTYAAQCCQDVARFAHTDGDINVITGAAGLGKTQALKDYVRQNPDVVMIEVEPSYSPKVLLKTICQKIGVNDTGLNHELFERIKGKLCQGRLLIVDEAELLSTKSLEYLRRINDLTQCGVVLAGMPRLIVNLKGKYGELAQLYSRVSLAIDLGNALNEEDIAKLAESGIGTAQFNDQLYKASKGNARRLNKLMRGVIRLSEMHQRPIDETLINSYADMLIH</sequence>
<dbReference type="SUPFAM" id="SSF52540">
    <property type="entry name" value="P-loop containing nucleoside triphosphate hydrolases"/>
    <property type="match status" value="1"/>
</dbReference>
<dbReference type="STRING" id="155515.JP36_10050"/>
<proteinExistence type="predicted"/>
<evidence type="ECO:0000259" key="1">
    <source>
        <dbReference type="Pfam" id="PF13401"/>
    </source>
</evidence>
<dbReference type="GO" id="GO:0016887">
    <property type="term" value="F:ATP hydrolysis activity"/>
    <property type="evidence" value="ECO:0007669"/>
    <property type="project" value="InterPro"/>
</dbReference>
<evidence type="ECO:0000313" key="2">
    <source>
        <dbReference type="EMBL" id="KGQ36466.1"/>
    </source>
</evidence>
<protein>
    <submittedName>
        <fullName evidence="2">Transcriptional regulator</fullName>
    </submittedName>
</protein>
<dbReference type="GO" id="GO:0003677">
    <property type="term" value="F:DNA binding"/>
    <property type="evidence" value="ECO:0007669"/>
    <property type="project" value="InterPro"/>
</dbReference>
<dbReference type="SUPFAM" id="SSF47413">
    <property type="entry name" value="lambda repressor-like DNA-binding domains"/>
    <property type="match status" value="1"/>
</dbReference>
<dbReference type="Proteomes" id="UP000030539">
    <property type="component" value="Unassembled WGS sequence"/>
</dbReference>
<dbReference type="InterPro" id="IPR052026">
    <property type="entry name" value="ExeA_AAA_ATPase_DNA-bind"/>
</dbReference>
<dbReference type="eggNOG" id="COG2842">
    <property type="taxonomic scope" value="Bacteria"/>
</dbReference>